<sequence>MRGAIAVEMIAATGAPRTGLGGDFNAAFELVAARTGHCIDHATGGAAELDRVATGLDLEFLEEGERRGAEATTGIHVGDIQAVDEDRVLGHR</sequence>
<evidence type="ECO:0000313" key="1">
    <source>
        <dbReference type="Proteomes" id="UP000887577"/>
    </source>
</evidence>
<name>A0A914YIC1_9BILA</name>
<protein>
    <submittedName>
        <fullName evidence="2">Uncharacterized protein</fullName>
    </submittedName>
</protein>
<proteinExistence type="predicted"/>
<reference evidence="2" key="1">
    <citation type="submission" date="2022-11" db="UniProtKB">
        <authorList>
            <consortium name="WormBaseParasite"/>
        </authorList>
    </citation>
    <scope>IDENTIFICATION</scope>
</reference>
<evidence type="ECO:0000313" key="2">
    <source>
        <dbReference type="WBParaSite" id="PSU_v2.g20082.t1"/>
    </source>
</evidence>
<dbReference type="WBParaSite" id="PSU_v2.g20082.t1">
    <property type="protein sequence ID" value="PSU_v2.g20082.t1"/>
    <property type="gene ID" value="PSU_v2.g20082"/>
</dbReference>
<dbReference type="Proteomes" id="UP000887577">
    <property type="component" value="Unplaced"/>
</dbReference>
<organism evidence="1 2">
    <name type="scientific">Panagrolaimus superbus</name>
    <dbReference type="NCBI Taxonomy" id="310955"/>
    <lineage>
        <taxon>Eukaryota</taxon>
        <taxon>Metazoa</taxon>
        <taxon>Ecdysozoa</taxon>
        <taxon>Nematoda</taxon>
        <taxon>Chromadorea</taxon>
        <taxon>Rhabditida</taxon>
        <taxon>Tylenchina</taxon>
        <taxon>Panagrolaimomorpha</taxon>
        <taxon>Panagrolaimoidea</taxon>
        <taxon>Panagrolaimidae</taxon>
        <taxon>Panagrolaimus</taxon>
    </lineage>
</organism>
<accession>A0A914YIC1</accession>
<dbReference type="AlphaFoldDB" id="A0A914YIC1"/>
<keyword evidence="1" id="KW-1185">Reference proteome</keyword>